<sequence>MKKFIILIIMLVVTLADVGCLQEKCKTEFYNCNRDKTCHDYIADCSWQFVGNLGFEKKQHQRAKDSYEICLKGSRISKAQILQECRVKNCQGTVIKF</sequence>
<proteinExistence type="predicted"/>
<gene>
    <name evidence="2" type="ORF">PPRIM_AZ9-3.1.T0960060</name>
</gene>
<feature type="signal peptide" evidence="1">
    <location>
        <begin position="1"/>
        <end position="16"/>
    </location>
</feature>
<evidence type="ECO:0000256" key="1">
    <source>
        <dbReference type="SAM" id="SignalP"/>
    </source>
</evidence>
<organism evidence="2 3">
    <name type="scientific">Paramecium primaurelia</name>
    <dbReference type="NCBI Taxonomy" id="5886"/>
    <lineage>
        <taxon>Eukaryota</taxon>
        <taxon>Sar</taxon>
        <taxon>Alveolata</taxon>
        <taxon>Ciliophora</taxon>
        <taxon>Intramacronucleata</taxon>
        <taxon>Oligohymenophorea</taxon>
        <taxon>Peniculida</taxon>
        <taxon>Parameciidae</taxon>
        <taxon>Paramecium</taxon>
    </lineage>
</organism>
<protein>
    <submittedName>
        <fullName evidence="2">Uncharacterized protein</fullName>
    </submittedName>
</protein>
<dbReference type="EMBL" id="CAJJDM010000099">
    <property type="protein sequence ID" value="CAD8094518.1"/>
    <property type="molecule type" value="Genomic_DNA"/>
</dbReference>
<feature type="chain" id="PRO_5035939193" evidence="1">
    <location>
        <begin position="17"/>
        <end position="97"/>
    </location>
</feature>
<comment type="caution">
    <text evidence="2">The sequence shown here is derived from an EMBL/GenBank/DDBJ whole genome shotgun (WGS) entry which is preliminary data.</text>
</comment>
<keyword evidence="1" id="KW-0732">Signal</keyword>
<evidence type="ECO:0000313" key="2">
    <source>
        <dbReference type="EMBL" id="CAD8094518.1"/>
    </source>
</evidence>
<dbReference type="OMA" id="CHDYIAD"/>
<evidence type="ECO:0000313" key="3">
    <source>
        <dbReference type="Proteomes" id="UP000688137"/>
    </source>
</evidence>
<dbReference type="AlphaFoldDB" id="A0A8S1NPY5"/>
<dbReference type="Proteomes" id="UP000688137">
    <property type="component" value="Unassembled WGS sequence"/>
</dbReference>
<keyword evidence="3" id="KW-1185">Reference proteome</keyword>
<reference evidence="2" key="1">
    <citation type="submission" date="2021-01" db="EMBL/GenBank/DDBJ databases">
        <authorList>
            <consortium name="Genoscope - CEA"/>
            <person name="William W."/>
        </authorList>
    </citation>
    <scope>NUCLEOTIDE SEQUENCE</scope>
</reference>
<accession>A0A8S1NPY5</accession>
<name>A0A8S1NPY5_PARPR</name>